<reference evidence="2" key="2">
    <citation type="submission" date="2020-09" db="EMBL/GenBank/DDBJ databases">
        <authorList>
            <person name="Sun Q."/>
            <person name="Zhou Y."/>
        </authorList>
    </citation>
    <scope>NUCLEOTIDE SEQUENCE</scope>
    <source>
        <strain evidence="2">CGMCC 1.12777</strain>
    </source>
</reference>
<comment type="caution">
    <text evidence="2">The sequence shown here is derived from an EMBL/GenBank/DDBJ whole genome shotgun (WGS) entry which is preliminary data.</text>
</comment>
<keyword evidence="3" id="KW-1185">Reference proteome</keyword>
<organism evidence="2 3">
    <name type="scientific">Pullulanibacillus pueri</name>
    <dbReference type="NCBI Taxonomy" id="1437324"/>
    <lineage>
        <taxon>Bacteria</taxon>
        <taxon>Bacillati</taxon>
        <taxon>Bacillota</taxon>
        <taxon>Bacilli</taxon>
        <taxon>Bacillales</taxon>
        <taxon>Sporolactobacillaceae</taxon>
        <taxon>Pullulanibacillus</taxon>
    </lineage>
</organism>
<feature type="coiled-coil region" evidence="1">
    <location>
        <begin position="55"/>
        <end position="82"/>
    </location>
</feature>
<dbReference type="EMBL" id="BMFV01000053">
    <property type="protein sequence ID" value="GGH88523.1"/>
    <property type="molecule type" value="Genomic_DNA"/>
</dbReference>
<dbReference type="RefSeq" id="WP_188499256.1">
    <property type="nucleotide sequence ID" value="NZ_BMFV01000053.1"/>
</dbReference>
<dbReference type="AlphaFoldDB" id="A0A8J3A197"/>
<gene>
    <name evidence="2" type="ORF">GCM10007096_41050</name>
</gene>
<accession>A0A8J3A197</accession>
<proteinExistence type="predicted"/>
<evidence type="ECO:0000313" key="3">
    <source>
        <dbReference type="Proteomes" id="UP000656813"/>
    </source>
</evidence>
<evidence type="ECO:0000256" key="1">
    <source>
        <dbReference type="SAM" id="Coils"/>
    </source>
</evidence>
<sequence length="153" mass="18185">MEEVIKEEMVNLFNVGVGNQYDYVGFYMDEEKVRFLIDRTDGVSYTDDFIAESKIEAISILFEKVEEMIDEVEARLSDYYSEISAEHPEEKNDEELKEKLEDAALTALYKIQRTNLKSFFNEDELKLAELKHNKLVERYELKEMNDISFNYYK</sequence>
<dbReference type="Proteomes" id="UP000656813">
    <property type="component" value="Unassembled WGS sequence"/>
</dbReference>
<reference evidence="2" key="1">
    <citation type="journal article" date="2014" name="Int. J. Syst. Evol. Microbiol.">
        <title>Complete genome sequence of Corynebacterium casei LMG S-19264T (=DSM 44701T), isolated from a smear-ripened cheese.</title>
        <authorList>
            <consortium name="US DOE Joint Genome Institute (JGI-PGF)"/>
            <person name="Walter F."/>
            <person name="Albersmeier A."/>
            <person name="Kalinowski J."/>
            <person name="Ruckert C."/>
        </authorList>
    </citation>
    <scope>NUCLEOTIDE SEQUENCE</scope>
    <source>
        <strain evidence="2">CGMCC 1.12777</strain>
    </source>
</reference>
<protein>
    <submittedName>
        <fullName evidence="2">Uncharacterized protein</fullName>
    </submittedName>
</protein>
<keyword evidence="1" id="KW-0175">Coiled coil</keyword>
<evidence type="ECO:0000313" key="2">
    <source>
        <dbReference type="EMBL" id="GGH88523.1"/>
    </source>
</evidence>
<name>A0A8J3A197_9BACL</name>